<feature type="transmembrane region" description="Helical" evidence="2">
    <location>
        <begin position="97"/>
        <end position="118"/>
    </location>
</feature>
<feature type="transmembrane region" description="Helical" evidence="2">
    <location>
        <begin position="169"/>
        <end position="192"/>
    </location>
</feature>
<sequence length="257" mass="26575">MSIGGSADRGGGASGGGTRPRPTLQETIMTTHNSAQTTAPHTCDDGWTPAHVTRSYLGWGVVAGPLYVVTSMVQGLTRDGFDFTRHQWSLLENGDLGWIQVTNFVLTGLALMAFAVGLHRALAGGRGRRAAWLAGTFGASMVGAAIFRADPALGFPVGTPEGVGVITTSGILHFACAGVGFTAIAVACFVVARRLADEGARVMAWFSRITGVAFLGGFACVASSGGNVIANLAFTAAVILVFTWIAVVAVNRYRALA</sequence>
<protein>
    <recommendedName>
        <fullName evidence="5">DUF998 domain-containing protein</fullName>
    </recommendedName>
</protein>
<comment type="caution">
    <text evidence="3">The sequence shown here is derived from an EMBL/GenBank/DDBJ whole genome shotgun (WGS) entry which is preliminary data.</text>
</comment>
<dbReference type="Pfam" id="PF06197">
    <property type="entry name" value="DUF998"/>
    <property type="match status" value="1"/>
</dbReference>
<evidence type="ECO:0000256" key="1">
    <source>
        <dbReference type="SAM" id="MobiDB-lite"/>
    </source>
</evidence>
<feature type="transmembrane region" description="Helical" evidence="2">
    <location>
        <begin position="56"/>
        <end position="77"/>
    </location>
</feature>
<keyword evidence="2" id="KW-1133">Transmembrane helix</keyword>
<evidence type="ECO:0008006" key="5">
    <source>
        <dbReference type="Google" id="ProtNLM"/>
    </source>
</evidence>
<evidence type="ECO:0000313" key="3">
    <source>
        <dbReference type="EMBL" id="KGN36254.1"/>
    </source>
</evidence>
<evidence type="ECO:0000313" key="4">
    <source>
        <dbReference type="Proteomes" id="UP000030011"/>
    </source>
</evidence>
<dbReference type="Proteomes" id="UP000030011">
    <property type="component" value="Unassembled WGS sequence"/>
</dbReference>
<dbReference type="InterPro" id="IPR009339">
    <property type="entry name" value="DUF998"/>
</dbReference>
<keyword evidence="2" id="KW-0812">Transmembrane</keyword>
<dbReference type="STRING" id="1385521.N803_05180"/>
<dbReference type="EMBL" id="AVPK01000013">
    <property type="protein sequence ID" value="KGN36254.1"/>
    <property type="molecule type" value="Genomic_DNA"/>
</dbReference>
<feature type="transmembrane region" description="Helical" evidence="2">
    <location>
        <begin position="130"/>
        <end position="149"/>
    </location>
</feature>
<feature type="transmembrane region" description="Helical" evidence="2">
    <location>
        <begin position="204"/>
        <end position="224"/>
    </location>
</feature>
<feature type="compositionally biased region" description="Gly residues" evidence="1">
    <location>
        <begin position="7"/>
        <end position="18"/>
    </location>
</feature>
<evidence type="ECO:0000256" key="2">
    <source>
        <dbReference type="SAM" id="Phobius"/>
    </source>
</evidence>
<name>A0A0A0JHM4_9MICO</name>
<dbReference type="AlphaFoldDB" id="A0A0A0JHM4"/>
<proteinExistence type="predicted"/>
<feature type="region of interest" description="Disordered" evidence="1">
    <location>
        <begin position="1"/>
        <end position="23"/>
    </location>
</feature>
<organism evidence="3 4">
    <name type="scientific">Knoellia subterranea KCTC 19937</name>
    <dbReference type="NCBI Taxonomy" id="1385521"/>
    <lineage>
        <taxon>Bacteria</taxon>
        <taxon>Bacillati</taxon>
        <taxon>Actinomycetota</taxon>
        <taxon>Actinomycetes</taxon>
        <taxon>Micrococcales</taxon>
        <taxon>Intrasporangiaceae</taxon>
        <taxon>Knoellia</taxon>
    </lineage>
</organism>
<keyword evidence="4" id="KW-1185">Reference proteome</keyword>
<keyword evidence="2" id="KW-0472">Membrane</keyword>
<accession>A0A0A0JHM4</accession>
<reference evidence="3 4" key="1">
    <citation type="submission" date="2013-08" db="EMBL/GenBank/DDBJ databases">
        <title>The genome sequence of Knoellia subterranea.</title>
        <authorList>
            <person name="Zhu W."/>
            <person name="Wang G."/>
        </authorList>
    </citation>
    <scope>NUCLEOTIDE SEQUENCE [LARGE SCALE GENOMIC DNA]</scope>
    <source>
        <strain evidence="3 4">KCTC 19937</strain>
    </source>
</reference>
<dbReference type="eggNOG" id="COG3371">
    <property type="taxonomic scope" value="Bacteria"/>
</dbReference>
<feature type="transmembrane region" description="Helical" evidence="2">
    <location>
        <begin position="230"/>
        <end position="250"/>
    </location>
</feature>
<gene>
    <name evidence="3" type="ORF">N803_05180</name>
</gene>